<evidence type="ECO:0000256" key="2">
    <source>
        <dbReference type="ARBA" id="ARBA00022617"/>
    </source>
</evidence>
<evidence type="ECO:0000256" key="4">
    <source>
        <dbReference type="ARBA" id="ARBA00023002"/>
    </source>
</evidence>
<dbReference type="PROSITE" id="PS50255">
    <property type="entry name" value="CYTOCHROME_B5_2"/>
    <property type="match status" value="1"/>
</dbReference>
<dbReference type="eggNOG" id="KOG0537">
    <property type="taxonomic scope" value="Eukaryota"/>
</dbReference>
<dbReference type="Proteomes" id="UP000001072">
    <property type="component" value="Unassembled WGS sequence"/>
</dbReference>
<feature type="domain" description="Cytochrome b5 heme-binding" evidence="7">
    <location>
        <begin position="4"/>
        <end position="80"/>
    </location>
</feature>
<dbReference type="PROSITE" id="PS00557">
    <property type="entry name" value="FMN_HYDROXY_ACID_DH_1"/>
    <property type="match status" value="1"/>
</dbReference>
<dbReference type="HOGENOM" id="CLU_020639_1_1_1"/>
<accession>F4RU45</accession>
<dbReference type="PRINTS" id="PR00363">
    <property type="entry name" value="CYTOCHROMEB5"/>
</dbReference>
<dbReference type="InterPro" id="IPR018506">
    <property type="entry name" value="Cyt_B5_heme-BS"/>
</dbReference>
<dbReference type="Pfam" id="PF00173">
    <property type="entry name" value="Cyt-b5"/>
    <property type="match status" value="1"/>
</dbReference>
<dbReference type="VEuPathDB" id="FungiDB:MELLADRAFT_117162"/>
<evidence type="ECO:0000313" key="10">
    <source>
        <dbReference type="Proteomes" id="UP000001072"/>
    </source>
</evidence>
<dbReference type="InterPro" id="IPR036400">
    <property type="entry name" value="Cyt_B5-like_heme/steroid_sf"/>
</dbReference>
<keyword evidence="10" id="KW-1185">Reference proteome</keyword>
<dbReference type="PANTHER" id="PTHR10578:SF104">
    <property type="entry name" value="CYTOCHROME B2, MITOCHONDRIAL-RELATED"/>
    <property type="match status" value="1"/>
</dbReference>
<proteinExistence type="inferred from homology"/>
<organism evidence="10">
    <name type="scientific">Melampsora larici-populina (strain 98AG31 / pathotype 3-4-7)</name>
    <name type="common">Poplar leaf rust fungus</name>
    <dbReference type="NCBI Taxonomy" id="747676"/>
    <lineage>
        <taxon>Eukaryota</taxon>
        <taxon>Fungi</taxon>
        <taxon>Dikarya</taxon>
        <taxon>Basidiomycota</taxon>
        <taxon>Pucciniomycotina</taxon>
        <taxon>Pucciniomycetes</taxon>
        <taxon>Pucciniales</taxon>
        <taxon>Melampsoraceae</taxon>
        <taxon>Melampsora</taxon>
    </lineage>
</organism>
<evidence type="ECO:0000256" key="1">
    <source>
        <dbReference type="ARBA" id="ARBA00001917"/>
    </source>
</evidence>
<evidence type="ECO:0000259" key="7">
    <source>
        <dbReference type="PROSITE" id="PS50255"/>
    </source>
</evidence>
<evidence type="ECO:0000256" key="5">
    <source>
        <dbReference type="ARBA" id="ARBA00023004"/>
    </source>
</evidence>
<dbReference type="SUPFAM" id="SSF55856">
    <property type="entry name" value="Cytochrome b5-like heme/steroid binding domain"/>
    <property type="match status" value="1"/>
</dbReference>
<feature type="domain" description="FMN hydroxy acid dehydrogenase" evidence="8">
    <location>
        <begin position="102"/>
        <end position="449"/>
    </location>
</feature>
<evidence type="ECO:0000313" key="9">
    <source>
        <dbReference type="EMBL" id="EGG04145.1"/>
    </source>
</evidence>
<sequence length="449" mass="50469">MTKVKKVSKEELLQHNHRTSCWTVIHDRVYDFTTFLDEHPGGSEVILRYAGKDATQAFDNVHSVNLLNTLNPNQNIGEIEEVLKIPKNDTNLKKHQIVIETPDLSQVLDLNEIEELAEKTLKPKAWAYYKSAANQEITVNRNQSDWNLIKFRPRVLRNVSTSNLKLSTHLCNFTSSLPFFIAPAALAKLAHLDGEKNFVRVAAKFGIIYIVSSNASCTLEELAECKEPGQVLFYQLYVNKDRSKTKELIKRIEKADYKAIVLTVDAPIPGKRTRDERLKVRIGGEQSVSSALASYIDSSLTWEDASAIQKMTHLPIIIKGIQTSSDILKSISMNFKYIYLSNHGGRQLDSTSSSIETLIEFKTLYPNLIEVSGTEVWLDGGIRGGNDVVKALALGVKAVGLGRLPLYSLIWGEKGVEKVCKILREEIEICLRLLGVIDIHELGEEYVKF</sequence>
<dbReference type="KEGG" id="mlr:MELLADRAFT_117162"/>
<name>F4RU45_MELLP</name>
<keyword evidence="4" id="KW-0560">Oxidoreductase</keyword>
<evidence type="ECO:0000259" key="8">
    <source>
        <dbReference type="PROSITE" id="PS51349"/>
    </source>
</evidence>
<dbReference type="GO" id="GO:0020037">
    <property type="term" value="F:heme binding"/>
    <property type="evidence" value="ECO:0007669"/>
    <property type="project" value="UniProtKB-UniRule"/>
</dbReference>
<protein>
    <submittedName>
        <fullName evidence="9">Uncharacterized protein</fullName>
    </submittedName>
</protein>
<gene>
    <name evidence="9" type="ORF">MELLADRAFT_117162</name>
</gene>
<keyword evidence="2 6" id="KW-0349">Heme</keyword>
<dbReference type="AlphaFoldDB" id="F4RU45"/>
<dbReference type="PANTHER" id="PTHR10578">
    <property type="entry name" value="S -2-HYDROXY-ACID OXIDASE-RELATED"/>
    <property type="match status" value="1"/>
</dbReference>
<dbReference type="Gene3D" id="3.20.20.70">
    <property type="entry name" value="Aldolase class I"/>
    <property type="match status" value="1"/>
</dbReference>
<dbReference type="EMBL" id="GL883120">
    <property type="protein sequence ID" value="EGG04145.1"/>
    <property type="molecule type" value="Genomic_DNA"/>
</dbReference>
<comment type="similarity">
    <text evidence="6">Belongs to the cytochrome b5 family.</text>
</comment>
<comment type="cofactor">
    <cofactor evidence="1">
        <name>FMN</name>
        <dbReference type="ChEBI" id="CHEBI:58210"/>
    </cofactor>
</comment>
<dbReference type="InterPro" id="IPR000262">
    <property type="entry name" value="FMN-dep_DH"/>
</dbReference>
<dbReference type="GO" id="GO:0046872">
    <property type="term" value="F:metal ion binding"/>
    <property type="evidence" value="ECO:0007669"/>
    <property type="project" value="UniProtKB-UniRule"/>
</dbReference>
<dbReference type="PROSITE" id="PS00191">
    <property type="entry name" value="CYTOCHROME_B5_1"/>
    <property type="match status" value="1"/>
</dbReference>
<dbReference type="InterPro" id="IPR013785">
    <property type="entry name" value="Aldolase_TIM"/>
</dbReference>
<dbReference type="Gene3D" id="3.10.120.10">
    <property type="entry name" value="Cytochrome b5-like heme/steroid binding domain"/>
    <property type="match status" value="1"/>
</dbReference>
<dbReference type="InterPro" id="IPR001199">
    <property type="entry name" value="Cyt_B5-like_heme/steroid-bd"/>
</dbReference>
<keyword evidence="5 6" id="KW-0408">Iron</keyword>
<dbReference type="InterPro" id="IPR037396">
    <property type="entry name" value="FMN_HAD"/>
</dbReference>
<dbReference type="PROSITE" id="PS51349">
    <property type="entry name" value="FMN_HYDROXY_ACID_DH_2"/>
    <property type="match status" value="1"/>
</dbReference>
<evidence type="ECO:0000256" key="3">
    <source>
        <dbReference type="ARBA" id="ARBA00022723"/>
    </source>
</evidence>
<dbReference type="STRING" id="747676.F4RU45"/>
<reference evidence="10" key="1">
    <citation type="journal article" date="2011" name="Proc. Natl. Acad. Sci. U.S.A.">
        <title>Obligate biotrophy features unraveled by the genomic analysis of rust fungi.</title>
        <authorList>
            <person name="Duplessis S."/>
            <person name="Cuomo C.A."/>
            <person name="Lin Y.-C."/>
            <person name="Aerts A."/>
            <person name="Tisserant E."/>
            <person name="Veneault-Fourrey C."/>
            <person name="Joly D.L."/>
            <person name="Hacquard S."/>
            <person name="Amselem J."/>
            <person name="Cantarel B.L."/>
            <person name="Chiu R."/>
            <person name="Coutinho P.M."/>
            <person name="Feau N."/>
            <person name="Field M."/>
            <person name="Frey P."/>
            <person name="Gelhaye E."/>
            <person name="Goldberg J."/>
            <person name="Grabherr M.G."/>
            <person name="Kodira C.D."/>
            <person name="Kohler A."/>
            <person name="Kuees U."/>
            <person name="Lindquist E.A."/>
            <person name="Lucas S.M."/>
            <person name="Mago R."/>
            <person name="Mauceli E."/>
            <person name="Morin E."/>
            <person name="Murat C."/>
            <person name="Pangilinan J.L."/>
            <person name="Park R."/>
            <person name="Pearson M."/>
            <person name="Quesneville H."/>
            <person name="Rouhier N."/>
            <person name="Sakthikumar S."/>
            <person name="Salamov A.A."/>
            <person name="Schmutz J."/>
            <person name="Selles B."/>
            <person name="Shapiro H."/>
            <person name="Tanguay P."/>
            <person name="Tuskan G.A."/>
            <person name="Henrissat B."/>
            <person name="Van de Peer Y."/>
            <person name="Rouze P."/>
            <person name="Ellis J.G."/>
            <person name="Dodds P.N."/>
            <person name="Schein J.E."/>
            <person name="Zhong S."/>
            <person name="Hamelin R.C."/>
            <person name="Grigoriev I.V."/>
            <person name="Szabo L.J."/>
            <person name="Martin F."/>
        </authorList>
    </citation>
    <scope>NUCLEOTIDE SEQUENCE [LARGE SCALE GENOMIC DNA]</scope>
    <source>
        <strain evidence="10">98AG31 / pathotype 3-4-7</strain>
    </source>
</reference>
<dbReference type="InParanoid" id="F4RU45"/>
<evidence type="ECO:0000256" key="6">
    <source>
        <dbReference type="RuleBase" id="RU362121"/>
    </source>
</evidence>
<dbReference type="InterPro" id="IPR008259">
    <property type="entry name" value="FMN_hydac_DH_AS"/>
</dbReference>
<dbReference type="FunCoup" id="F4RU45">
    <property type="interactions" value="86"/>
</dbReference>
<dbReference type="RefSeq" id="XP_007412606.1">
    <property type="nucleotide sequence ID" value="XM_007412544.1"/>
</dbReference>
<dbReference type="SUPFAM" id="SSF51395">
    <property type="entry name" value="FMN-linked oxidoreductases"/>
    <property type="match status" value="1"/>
</dbReference>
<dbReference type="Pfam" id="PF01070">
    <property type="entry name" value="FMN_dh"/>
    <property type="match status" value="1"/>
</dbReference>
<dbReference type="OrthoDB" id="1925334at2759"/>
<dbReference type="GO" id="GO:0016491">
    <property type="term" value="F:oxidoreductase activity"/>
    <property type="evidence" value="ECO:0007669"/>
    <property type="project" value="UniProtKB-KW"/>
</dbReference>
<dbReference type="GeneID" id="18925960"/>
<dbReference type="eggNOG" id="KOG0538">
    <property type="taxonomic scope" value="Eukaryota"/>
</dbReference>
<dbReference type="SMART" id="SM01117">
    <property type="entry name" value="Cyt-b5"/>
    <property type="match status" value="1"/>
</dbReference>
<keyword evidence="3 6" id="KW-0479">Metal-binding</keyword>